<dbReference type="AlphaFoldDB" id="U2TDK9"/>
<sequence length="221" mass="24345">MRYLENLVAQTYLSDVVERNDVLLPEKMAALFDVLCSTTGSLVSTSGLAGTLQTEKHVKITDDTVYAYIQHLEDAFLFERARRYDIKGKAYLKTPAKYYPEDVGLRNAQINFRQNDVGFGIESVVYNELRRRGYALDGDREDPHAGIIGERERHPAPARMVADASHQVERWAHAAWSAPSVPEAAVSTSRSALTSVTVSGVLRSYASTAASPSARPASLPT</sequence>
<dbReference type="InterPro" id="IPR025420">
    <property type="entry name" value="DUF4143"/>
</dbReference>
<dbReference type="OrthoDB" id="9801684at2"/>
<proteinExistence type="predicted"/>
<evidence type="ECO:0000313" key="2">
    <source>
        <dbReference type="EMBL" id="ERL11129.1"/>
    </source>
</evidence>
<dbReference type="PANTHER" id="PTHR33295">
    <property type="entry name" value="ATPASE"/>
    <property type="match status" value="1"/>
</dbReference>
<dbReference type="Pfam" id="PF13635">
    <property type="entry name" value="DUF4143"/>
    <property type="match status" value="1"/>
</dbReference>
<protein>
    <recommendedName>
        <fullName evidence="1">DUF4143 domain-containing protein</fullName>
    </recommendedName>
</protein>
<dbReference type="EMBL" id="AWEZ01000001">
    <property type="protein sequence ID" value="ERL11129.1"/>
    <property type="molecule type" value="Genomic_DNA"/>
</dbReference>
<evidence type="ECO:0000313" key="3">
    <source>
        <dbReference type="Proteomes" id="UP000016638"/>
    </source>
</evidence>
<keyword evidence="3" id="KW-1185">Reference proteome</keyword>
<reference evidence="2 3" key="1">
    <citation type="submission" date="2013-08" db="EMBL/GenBank/DDBJ databases">
        <authorList>
            <person name="Durkin A.S."/>
            <person name="Haft D.R."/>
            <person name="McCorrison J."/>
            <person name="Torralba M."/>
            <person name="Gillis M."/>
            <person name="Haft D.H."/>
            <person name="Methe B."/>
            <person name="Sutton G."/>
            <person name="Nelson K.E."/>
        </authorList>
    </citation>
    <scope>NUCLEOTIDE SEQUENCE [LARGE SCALE GENOMIC DNA]</scope>
    <source>
        <strain evidence="2 3">F0195</strain>
    </source>
</reference>
<name>U2TDK9_9ACTN</name>
<gene>
    <name evidence="2" type="ORF">HMPREF1316_2560</name>
</gene>
<dbReference type="STRING" id="1125712.HMPREF1316_2560"/>
<dbReference type="PANTHER" id="PTHR33295:SF18">
    <property type="entry name" value="AAA+ ATPASE DOMAIN-CONTAINING PROTEIN"/>
    <property type="match status" value="1"/>
</dbReference>
<feature type="domain" description="DUF4143" evidence="1">
    <location>
        <begin position="15"/>
        <end position="135"/>
    </location>
</feature>
<dbReference type="eggNOG" id="COG1373">
    <property type="taxonomic scope" value="Bacteria"/>
</dbReference>
<accession>U2TDK9</accession>
<evidence type="ECO:0000259" key="1">
    <source>
        <dbReference type="Pfam" id="PF13635"/>
    </source>
</evidence>
<organism evidence="2 3">
    <name type="scientific">Olsenella profusa F0195</name>
    <dbReference type="NCBI Taxonomy" id="1125712"/>
    <lineage>
        <taxon>Bacteria</taxon>
        <taxon>Bacillati</taxon>
        <taxon>Actinomycetota</taxon>
        <taxon>Coriobacteriia</taxon>
        <taxon>Coriobacteriales</taxon>
        <taxon>Atopobiaceae</taxon>
        <taxon>Olsenella</taxon>
    </lineage>
</organism>
<dbReference type="Proteomes" id="UP000016638">
    <property type="component" value="Unassembled WGS sequence"/>
</dbReference>
<dbReference type="PATRIC" id="fig|1125712.3.peg.4"/>
<comment type="caution">
    <text evidence="2">The sequence shown here is derived from an EMBL/GenBank/DDBJ whole genome shotgun (WGS) entry which is preliminary data.</text>
</comment>